<reference evidence="3" key="1">
    <citation type="submission" date="2017-04" db="EMBL/GenBank/DDBJ databases">
        <authorList>
            <person name="Varghese N."/>
            <person name="Submissions S."/>
        </authorList>
    </citation>
    <scope>NUCLEOTIDE SEQUENCE [LARGE SCALE GENOMIC DNA]</scope>
    <source>
        <strain evidence="3">RKEM611</strain>
    </source>
</reference>
<organism evidence="2 3">
    <name type="scientific">Pseudobacteriovorax antillogorgiicola</name>
    <dbReference type="NCBI Taxonomy" id="1513793"/>
    <lineage>
        <taxon>Bacteria</taxon>
        <taxon>Pseudomonadati</taxon>
        <taxon>Bdellovibrionota</taxon>
        <taxon>Oligoflexia</taxon>
        <taxon>Oligoflexales</taxon>
        <taxon>Pseudobacteriovoracaceae</taxon>
        <taxon>Pseudobacteriovorax</taxon>
    </lineage>
</organism>
<name>A0A1Y6CQ26_9BACT</name>
<sequence>MTHLKGILRGAFFLVLMLAITQCSSYTDDTKEIRQDFRTGRYQKALEGLEKSSVKNSSRNRLLYLLEKASILEKLGEHRESRALLIEADKVVDELYTVSVSKEAATYLFNESAQDYPGEDYEKVAIHTMMALSFLSTGELDKARVEARRINTRLNEINSNYDKKNRYSEDAFGRYLAGMIYEARGEWDSAIIDYRKALETYEGTYESLFKTDAPRSLVESLYALYLQRNRRSEANAMRKKYRWLSSSRPSNAGELIVIHQLGDIAVKRRSEFVVPVGKQIVRFSFPIIRPKPNYFFGKTGLDVDGRPFERAELSQNMDLIASHTLEDRRLRLMVKAAARLILKGQMTQKAEKEGGPLVGLLFNIYGAVSETADTRQWSLLPSSFHVSRLRLRPGEHKVKIYSDGKLSSIESVNVKPGEIKFIVDQK</sequence>
<dbReference type="RefSeq" id="WP_132326169.1">
    <property type="nucleotide sequence ID" value="NZ_FWZT01000042.1"/>
</dbReference>
<keyword evidence="3" id="KW-1185">Reference proteome</keyword>
<feature type="chain" id="PRO_5012893211" description="Tetratricopeptide repeat-containing protein" evidence="1">
    <location>
        <begin position="26"/>
        <end position="426"/>
    </location>
</feature>
<dbReference type="STRING" id="1513793.SAMN06296036_14221"/>
<dbReference type="OrthoDB" id="5288415at2"/>
<keyword evidence="1" id="KW-0732">Signal</keyword>
<gene>
    <name evidence="2" type="ORF">SAMN06296036_14221</name>
</gene>
<dbReference type="SUPFAM" id="SSF48452">
    <property type="entry name" value="TPR-like"/>
    <property type="match status" value="1"/>
</dbReference>
<evidence type="ECO:0000313" key="2">
    <source>
        <dbReference type="EMBL" id="SMF82595.1"/>
    </source>
</evidence>
<dbReference type="EMBL" id="FWZT01000042">
    <property type="protein sequence ID" value="SMF82595.1"/>
    <property type="molecule type" value="Genomic_DNA"/>
</dbReference>
<dbReference type="Gene3D" id="1.25.40.10">
    <property type="entry name" value="Tetratricopeptide repeat domain"/>
    <property type="match status" value="1"/>
</dbReference>
<accession>A0A1Y6CQ26</accession>
<evidence type="ECO:0000256" key="1">
    <source>
        <dbReference type="SAM" id="SignalP"/>
    </source>
</evidence>
<proteinExistence type="predicted"/>
<evidence type="ECO:0000313" key="3">
    <source>
        <dbReference type="Proteomes" id="UP000192907"/>
    </source>
</evidence>
<dbReference type="Proteomes" id="UP000192907">
    <property type="component" value="Unassembled WGS sequence"/>
</dbReference>
<dbReference type="AlphaFoldDB" id="A0A1Y6CQ26"/>
<evidence type="ECO:0008006" key="4">
    <source>
        <dbReference type="Google" id="ProtNLM"/>
    </source>
</evidence>
<feature type="signal peptide" evidence="1">
    <location>
        <begin position="1"/>
        <end position="25"/>
    </location>
</feature>
<protein>
    <recommendedName>
        <fullName evidence="4">Tetratricopeptide repeat-containing protein</fullName>
    </recommendedName>
</protein>
<dbReference type="InterPro" id="IPR011990">
    <property type="entry name" value="TPR-like_helical_dom_sf"/>
</dbReference>